<dbReference type="PROSITE" id="PS00175">
    <property type="entry name" value="PG_MUTASE"/>
    <property type="match status" value="1"/>
</dbReference>
<dbReference type="InterPro" id="IPR050275">
    <property type="entry name" value="PGM_Phosphatase"/>
</dbReference>
<dbReference type="CDD" id="cd07067">
    <property type="entry name" value="HP_PGM_like"/>
    <property type="match status" value="1"/>
</dbReference>
<dbReference type="EMBL" id="PYGR01000036">
    <property type="protein sequence ID" value="PTO35078.1"/>
    <property type="molecule type" value="Genomic_DNA"/>
</dbReference>
<accession>A0A1V2UKU3</accession>
<dbReference type="Proteomes" id="UP000557857">
    <property type="component" value="Unassembled WGS sequence"/>
</dbReference>
<dbReference type="InterPro" id="IPR001345">
    <property type="entry name" value="PG/BPGM_mutase_AS"/>
</dbReference>
<dbReference type="PANTHER" id="PTHR48100:SF5">
    <property type="entry name" value="HISTIDINE PHOSPHATASE FAMILY PROTEIN"/>
    <property type="match status" value="1"/>
</dbReference>
<dbReference type="EMBL" id="MSTR01000003">
    <property type="protein sequence ID" value="ONN44072.1"/>
    <property type="molecule type" value="Genomic_DNA"/>
</dbReference>
<evidence type="ECO:0000313" key="7">
    <source>
        <dbReference type="Proteomes" id="UP000557857"/>
    </source>
</evidence>
<dbReference type="GO" id="GO:0005737">
    <property type="term" value="C:cytoplasm"/>
    <property type="evidence" value="ECO:0007669"/>
    <property type="project" value="TreeGrafter"/>
</dbReference>
<dbReference type="EMBL" id="JABCAG010000029">
    <property type="protein sequence ID" value="NMP58841.1"/>
    <property type="molecule type" value="Genomic_DNA"/>
</dbReference>
<evidence type="ECO:0000313" key="3">
    <source>
        <dbReference type="EMBL" id="ONN44072.1"/>
    </source>
</evidence>
<dbReference type="RefSeq" id="WP_010735466.1">
    <property type="nucleotide sequence ID" value="NZ_BQWJ01000006.1"/>
</dbReference>
<dbReference type="Pfam" id="PF00300">
    <property type="entry name" value="His_Phos_1"/>
    <property type="match status" value="1"/>
</dbReference>
<proteinExistence type="predicted"/>
<sequence length="192" mass="22158">MKKLYLMRHGQTLFNQLGKIQGACDSPLTEAGIRQAEVARDYFETNQITFDAYYSSTQERASDTLEIIIGEKEYQRCKGLKEWNFGRFEGESEALNPKRPVGETSYGDSFVPYGGESAKELQQRMNTTLIDIMEKEHQSVLAVSHGGAMYLFIQKWLPYEQVAKIKFSNCCILEFEYSDRQFSFIQAINHQF</sequence>
<feature type="binding site" evidence="1">
    <location>
        <position position="60"/>
    </location>
    <ligand>
        <name>substrate</name>
    </ligand>
</feature>
<dbReference type="SUPFAM" id="SSF53254">
    <property type="entry name" value="Phosphoglycerate mutase-like"/>
    <property type="match status" value="1"/>
</dbReference>
<evidence type="ECO:0000256" key="1">
    <source>
        <dbReference type="PIRSR" id="PIRSR613078-2"/>
    </source>
</evidence>
<dbReference type="SMART" id="SM00855">
    <property type="entry name" value="PGAM"/>
    <property type="match status" value="1"/>
</dbReference>
<evidence type="ECO:0000313" key="6">
    <source>
        <dbReference type="Proteomes" id="UP000244022"/>
    </source>
</evidence>
<dbReference type="InterPro" id="IPR013078">
    <property type="entry name" value="His_Pase_superF_clade-1"/>
</dbReference>
<comment type="caution">
    <text evidence="3">The sequence shown here is derived from an EMBL/GenBank/DDBJ whole genome shotgun (WGS) entry which is preliminary data.</text>
</comment>
<dbReference type="AlphaFoldDB" id="A0A1V2UKU3"/>
<dbReference type="GO" id="GO:0016791">
    <property type="term" value="F:phosphatase activity"/>
    <property type="evidence" value="ECO:0007669"/>
    <property type="project" value="TreeGrafter"/>
</dbReference>
<evidence type="ECO:0000313" key="4">
    <source>
        <dbReference type="EMBL" id="PTO35078.1"/>
    </source>
</evidence>
<dbReference type="PANTHER" id="PTHR48100">
    <property type="entry name" value="BROAD-SPECIFICITY PHOSPHATASE YOR283W-RELATED"/>
    <property type="match status" value="1"/>
</dbReference>
<protein>
    <submittedName>
        <fullName evidence="3">Histidine phosphatase family protein</fullName>
    </submittedName>
</protein>
<dbReference type="OrthoDB" id="9782128at2"/>
<reference evidence="3 5" key="1">
    <citation type="submission" date="2016-12" db="EMBL/GenBank/DDBJ databases">
        <authorList>
            <person name="Song W.-J."/>
            <person name="Kurnit D.M."/>
        </authorList>
    </citation>
    <scope>NUCLEOTIDE SEQUENCE [LARGE SCALE GENOMIC DNA]</scope>
    <source>
        <strain evidence="3 5">CGB1038-1_S1</strain>
    </source>
</reference>
<dbReference type="STRING" id="53346.A5802_001012"/>
<evidence type="ECO:0000313" key="5">
    <source>
        <dbReference type="Proteomes" id="UP000189299"/>
    </source>
</evidence>
<evidence type="ECO:0000313" key="2">
    <source>
        <dbReference type="EMBL" id="NMP58841.1"/>
    </source>
</evidence>
<dbReference type="Proteomes" id="UP000244022">
    <property type="component" value="Unassembled WGS sequence"/>
</dbReference>
<dbReference type="InterPro" id="IPR029033">
    <property type="entry name" value="His_PPase_superfam"/>
</dbReference>
<organism evidence="3 5">
    <name type="scientific">Enterococcus mundtii</name>
    <dbReference type="NCBI Taxonomy" id="53346"/>
    <lineage>
        <taxon>Bacteria</taxon>
        <taxon>Bacillati</taxon>
        <taxon>Bacillota</taxon>
        <taxon>Bacilli</taxon>
        <taxon>Lactobacillales</taxon>
        <taxon>Enterococcaceae</taxon>
        <taxon>Enterococcus</taxon>
    </lineage>
</organism>
<feature type="binding site" evidence="1">
    <location>
        <begin position="8"/>
        <end position="15"/>
    </location>
    <ligand>
        <name>substrate</name>
    </ligand>
</feature>
<dbReference type="Proteomes" id="UP000189299">
    <property type="component" value="Unassembled WGS sequence"/>
</dbReference>
<dbReference type="Gene3D" id="3.40.50.1240">
    <property type="entry name" value="Phosphoglycerate mutase-like"/>
    <property type="match status" value="1"/>
</dbReference>
<reference evidence="2 7" key="3">
    <citation type="submission" date="2020-04" db="EMBL/GenBank/DDBJ databases">
        <authorList>
            <person name="Abaymova A."/>
            <person name="Teymurazov M."/>
            <person name="Tazyna O."/>
            <person name="Chatushin Y."/>
            <person name="Svetoch E."/>
            <person name="Pereligyn V."/>
            <person name="Pohylenko V."/>
            <person name="Platonov M."/>
            <person name="Kartsev N."/>
            <person name="Skryabin Y."/>
            <person name="Sizova A."/>
            <person name="Solomentsev V."/>
            <person name="Kislichkina A."/>
            <person name="Bogun A."/>
        </authorList>
    </citation>
    <scope>NUCLEOTIDE SEQUENCE [LARGE SCALE GENOMIC DNA]</scope>
    <source>
        <strain evidence="2">SCPM-O-B-8398</strain>
        <strain evidence="7">SCPM-O-B-8398 (E28)</strain>
    </source>
</reference>
<name>A0A1V2UKU3_ENTMU</name>
<reference evidence="4 6" key="2">
    <citation type="submission" date="2018-03" db="EMBL/GenBank/DDBJ databases">
        <title>Draft genome sequences of four Enterococcus mundtii strains isolated from beef slaughterhouses in Kenya.</title>
        <authorList>
            <person name="Wambui J."/>
            <person name="Stevens M."/>
            <person name="Njage P."/>
            <person name="Stephan R."/>
            <person name="Tasara T."/>
        </authorList>
    </citation>
    <scope>NUCLEOTIDE SEQUENCE [LARGE SCALE GENOMIC DNA]</scope>
    <source>
        <strain evidence="4 6">H18-EM</strain>
    </source>
</reference>
<gene>
    <name evidence="3" type="ORF">BTN92_04340</name>
    <name evidence="4" type="ORF">C6N14_09255</name>
    <name evidence="2" type="ORF">HI921_10285</name>
</gene>